<evidence type="ECO:0000313" key="2">
    <source>
        <dbReference type="EMBL" id="TNY32031.1"/>
    </source>
</evidence>
<proteinExistence type="predicted"/>
<protein>
    <submittedName>
        <fullName evidence="2">DUF3616 domain-containing protein</fullName>
    </submittedName>
</protein>
<dbReference type="Proteomes" id="UP000314011">
    <property type="component" value="Unassembled WGS sequence"/>
</dbReference>
<gene>
    <name evidence="2" type="ORF">FHY64_01645</name>
</gene>
<comment type="caution">
    <text evidence="2">The sequence shown here is derived from an EMBL/GenBank/DDBJ whole genome shotgun (WGS) entry which is preliminary data.</text>
</comment>
<accession>A0A5C5GDH0</accession>
<dbReference type="EMBL" id="VFFF01000001">
    <property type="protein sequence ID" value="TNY32031.1"/>
    <property type="molecule type" value="Genomic_DNA"/>
</dbReference>
<reference evidence="2 3" key="1">
    <citation type="submission" date="2019-06" db="EMBL/GenBank/DDBJ databases">
        <title>Genome of new Rhodobacteraceae sp. SM1903.</title>
        <authorList>
            <person name="Ren X."/>
        </authorList>
    </citation>
    <scope>NUCLEOTIDE SEQUENCE [LARGE SCALE GENOMIC DNA]</scope>
    <source>
        <strain evidence="2 3">SM1903</strain>
    </source>
</reference>
<dbReference type="AlphaFoldDB" id="A0A5C5GDH0"/>
<sequence length="375" mass="41752">MPLSGEGDLPVPLDADRIITLDFKGHHLLEHVDDPIQKDLSTVTRHGDSLFFSCDETAGVDRLTKSGKDTWGNHEHFNLGEMVDLPAGPKGEMDIEGLSVNGDWLWVCGSHGLKRDKPKLDRKGPKKALKRLSRIDGDENRYFIGRFPLKKTKSGMEPCVEDGDRKALHVRLAKQPSKLKHWLRKDDHIAAFLDLPCKENGFDIEGLAVKGNRLWLGLRGPVLRGHALIIELEMKEKNGFLKAKKIDGRARYRKHFMELEGQGIRDLTIDGQDLLILTGPTMDGDGASDLFRWKGGLAATRSAVHPAPEKVCSLPYRGALDHPEGITAWSGKGRWLVVYDSPAPERLDDDDQTVTADIFRVPKRGSSRARSSGAR</sequence>
<organism evidence="2 3">
    <name type="scientific">Pelagovum pacificum</name>
    <dbReference type="NCBI Taxonomy" id="2588711"/>
    <lineage>
        <taxon>Bacteria</taxon>
        <taxon>Pseudomonadati</taxon>
        <taxon>Pseudomonadota</taxon>
        <taxon>Alphaproteobacteria</taxon>
        <taxon>Rhodobacterales</taxon>
        <taxon>Paracoccaceae</taxon>
        <taxon>Pelagovum</taxon>
    </lineage>
</organism>
<dbReference type="InterPro" id="IPR022060">
    <property type="entry name" value="DUF3616"/>
</dbReference>
<name>A0A5C5GDH0_9RHOB</name>
<evidence type="ECO:0000259" key="1">
    <source>
        <dbReference type="Pfam" id="PF12275"/>
    </source>
</evidence>
<keyword evidence="3" id="KW-1185">Reference proteome</keyword>
<dbReference type="OrthoDB" id="423529at2"/>
<dbReference type="Pfam" id="PF12275">
    <property type="entry name" value="DUF3616"/>
    <property type="match status" value="1"/>
</dbReference>
<feature type="domain" description="DUF3616" evidence="1">
    <location>
        <begin position="39"/>
        <end position="357"/>
    </location>
</feature>
<evidence type="ECO:0000313" key="3">
    <source>
        <dbReference type="Proteomes" id="UP000314011"/>
    </source>
</evidence>